<feature type="transmembrane region" description="Helical" evidence="7">
    <location>
        <begin position="91"/>
        <end position="116"/>
    </location>
</feature>
<protein>
    <recommendedName>
        <fullName evidence="7">Derlin</fullName>
    </recommendedName>
</protein>
<reference evidence="8" key="1">
    <citation type="journal article" date="2014" name="Genome Biol. Evol.">
        <title>Chromera velia, endosymbioses and the rhodoplex hypothesis--plastid evolution in cryptophytes, alveolates, stramenopiles, and haptophytes (CASH lineages).</title>
        <authorList>
            <person name="Petersen J."/>
            <person name="Ludewig A.K."/>
            <person name="Michael V."/>
            <person name="Bunk B."/>
            <person name="Jarek M."/>
            <person name="Baurain D."/>
            <person name="Brinkmann H."/>
        </authorList>
    </citation>
    <scope>NUCLEOTIDE SEQUENCE</scope>
    <source>
        <strain evidence="8">CCAP 1602/1</strain>
    </source>
</reference>
<dbReference type="EMBL" id="KJ194482">
    <property type="protein sequence ID" value="AHL28476.1"/>
    <property type="molecule type" value="mRNA"/>
</dbReference>
<evidence type="ECO:0000313" key="8">
    <source>
        <dbReference type="EMBL" id="AHL28476.1"/>
    </source>
</evidence>
<dbReference type="InterPro" id="IPR035952">
    <property type="entry name" value="Rhomboid-like_sf"/>
</dbReference>
<evidence type="ECO:0000256" key="4">
    <source>
        <dbReference type="ARBA" id="ARBA00022824"/>
    </source>
</evidence>
<feature type="transmembrane region" description="Helical" evidence="7">
    <location>
        <begin position="137"/>
        <end position="162"/>
    </location>
</feature>
<evidence type="ECO:0000256" key="1">
    <source>
        <dbReference type="ARBA" id="ARBA00004477"/>
    </source>
</evidence>
<evidence type="ECO:0000256" key="3">
    <source>
        <dbReference type="ARBA" id="ARBA00022692"/>
    </source>
</evidence>
<comment type="function">
    <text evidence="7">May be involved in the degradation of misfolded endoplasmic reticulum (ER) luminal proteins.</text>
</comment>
<dbReference type="SUPFAM" id="SSF144091">
    <property type="entry name" value="Rhomboid-like"/>
    <property type="match status" value="1"/>
</dbReference>
<name>W8PGM5_9ALVE</name>
<organism evidence="8">
    <name type="scientific">Chromera velia</name>
    <dbReference type="NCBI Taxonomy" id="505693"/>
    <lineage>
        <taxon>Eukaryota</taxon>
        <taxon>Sar</taxon>
        <taxon>Alveolata</taxon>
        <taxon>Colpodellida</taxon>
        <taxon>Chromeraceae</taxon>
        <taxon>Chromera</taxon>
    </lineage>
</organism>
<dbReference type="InterPro" id="IPR007599">
    <property type="entry name" value="DER1"/>
</dbReference>
<dbReference type="VEuPathDB" id="CryptoDB:Cvel_6416"/>
<comment type="similarity">
    <text evidence="2 7">Belongs to the derlin family.</text>
</comment>
<feature type="transmembrane region" description="Helical" evidence="7">
    <location>
        <begin position="168"/>
        <end position="187"/>
    </location>
</feature>
<evidence type="ECO:0000256" key="5">
    <source>
        <dbReference type="ARBA" id="ARBA00022989"/>
    </source>
</evidence>
<dbReference type="GO" id="GO:0006950">
    <property type="term" value="P:response to stress"/>
    <property type="evidence" value="ECO:0007669"/>
    <property type="project" value="UniProtKB-ARBA"/>
</dbReference>
<keyword evidence="3 7" id="KW-0812">Transmembrane</keyword>
<dbReference type="GO" id="GO:0005789">
    <property type="term" value="C:endoplasmic reticulum membrane"/>
    <property type="evidence" value="ECO:0007669"/>
    <property type="project" value="UniProtKB-SubCell"/>
</dbReference>
<keyword evidence="6 7" id="KW-0472">Membrane</keyword>
<gene>
    <name evidence="8" type="primary">Der1-2</name>
</gene>
<accession>W8PGM5</accession>
<evidence type="ECO:0000256" key="6">
    <source>
        <dbReference type="ARBA" id="ARBA00023136"/>
    </source>
</evidence>
<comment type="subcellular location">
    <subcellularLocation>
        <location evidence="1 7">Endoplasmic reticulum membrane</location>
        <topology evidence="1 7">Multi-pass membrane protein</topology>
    </subcellularLocation>
</comment>
<dbReference type="AlphaFoldDB" id="W8PGM5"/>
<evidence type="ECO:0000256" key="7">
    <source>
        <dbReference type="RuleBase" id="RU363059"/>
    </source>
</evidence>
<feature type="transmembrane region" description="Helical" evidence="7">
    <location>
        <begin position="49"/>
        <end position="71"/>
    </location>
</feature>
<sequence>MELNFFEIPPVTKSYFLASTCLMILCSLDLVSPFTLYLNWGLVLRHYQLWRLVTCFLFFGNFGLPFFWNAYVLVYYCGSLEETSFSGKAASFLWMIIVSCWMLLGLSYFFGATYFFSGALIDVMTYVWGRRNSAARMHVFFFTVRAPYLPWVLAGMSFLLGWPVKDHILGIAVGHVYWFFEDVYPLMPTSGGLRVFKTPKLLKLAMRERD</sequence>
<proteinExistence type="evidence at transcript level"/>
<dbReference type="Pfam" id="PF04511">
    <property type="entry name" value="DER1"/>
    <property type="match status" value="1"/>
</dbReference>
<dbReference type="PANTHER" id="PTHR11009">
    <property type="entry name" value="DER1-LIKE PROTEIN, DERLIN"/>
    <property type="match status" value="1"/>
</dbReference>
<keyword evidence="4 7" id="KW-0256">Endoplasmic reticulum</keyword>
<keyword evidence="5 7" id="KW-1133">Transmembrane helix</keyword>
<evidence type="ECO:0000256" key="2">
    <source>
        <dbReference type="ARBA" id="ARBA00008917"/>
    </source>
</evidence>
<feature type="transmembrane region" description="Helical" evidence="7">
    <location>
        <begin position="15"/>
        <end position="37"/>
    </location>
</feature>